<protein>
    <recommendedName>
        <fullName evidence="3">Core-binding (CB) domain-containing protein</fullName>
    </recommendedName>
</protein>
<accession>A0A4S2G2R5</accession>
<gene>
    <name evidence="1" type="ORF">E5333_01515</name>
</gene>
<comment type="caution">
    <text evidence="1">The sequence shown here is derived from an EMBL/GenBank/DDBJ whole genome shotgun (WGS) entry which is preliminary data.</text>
</comment>
<evidence type="ECO:0008006" key="3">
    <source>
        <dbReference type="Google" id="ProtNLM"/>
    </source>
</evidence>
<dbReference type="RefSeq" id="WP_135992703.1">
    <property type="nucleotide sequence ID" value="NZ_SRYD01000004.1"/>
</dbReference>
<sequence length="511" mass="57305">MSTVCFANIPYNIDRRLSEMALKSIASFSRLAPSDCPSLEEQLRAWVAQLFRSGMSTLTIKRYVQSLHSVYESVTKTSDDSSAELFITLLREISQSSDNDDEHSTEASVVKFIASGTKQLNAAQRLYLDAFLYMIYTRGTSIEDVITLPRNSDTSMLPPQAIALAETHRKPHSRRAFPFSAEENATGGADVILRKIDTVVNSITESKKITVAPDTALSLWIACALECGIRAEEIHACISHIPESHSWLRFIKPSILIPEEIYDIACHVADYINPNRPAWYAMRLRSGITPTAIRQHLRKSDATHMVQQYFYPCQEIARRTGRKLTFDSRPYIADILFFKALPRDLRPLFSTIGHMAWCYRNTNSTQSDYARIPDRSMQRFQSAIGIFTPDLTPKIQRRADFSPGIPVRIVAGPRAGLVGWISKTHTNATAPVADATGIGFSDENSDFATSRAEDSGAANPSAPELRRFSIRLSASDYLTWEETFDETFLSPIPDSDLRLYPELTSDYLHIG</sequence>
<organism evidence="1 2">
    <name type="scientific">Muribaculum intestinale</name>
    <dbReference type="NCBI Taxonomy" id="1796646"/>
    <lineage>
        <taxon>Bacteria</taxon>
        <taxon>Pseudomonadati</taxon>
        <taxon>Bacteroidota</taxon>
        <taxon>Bacteroidia</taxon>
        <taxon>Bacteroidales</taxon>
        <taxon>Muribaculaceae</taxon>
        <taxon>Muribaculum</taxon>
    </lineage>
</organism>
<dbReference type="AlphaFoldDB" id="A0A4S2G2R5"/>
<proteinExistence type="predicted"/>
<evidence type="ECO:0000313" key="2">
    <source>
        <dbReference type="Proteomes" id="UP000306630"/>
    </source>
</evidence>
<dbReference type="EMBL" id="SRYD01000004">
    <property type="protein sequence ID" value="TGY76236.1"/>
    <property type="molecule type" value="Genomic_DNA"/>
</dbReference>
<reference evidence="1 2" key="1">
    <citation type="submission" date="2019-04" db="EMBL/GenBank/DDBJ databases">
        <title>Microbes associate with the intestines of laboratory mice.</title>
        <authorList>
            <person name="Navarre W."/>
            <person name="Wong E."/>
            <person name="Huang K."/>
            <person name="Tropini C."/>
            <person name="Ng K."/>
            <person name="Yu B."/>
        </authorList>
    </citation>
    <scope>NUCLEOTIDE SEQUENCE [LARGE SCALE GENOMIC DNA]</scope>
    <source>
        <strain evidence="1 2">NM06_A21</strain>
    </source>
</reference>
<name>A0A4S2G2R5_9BACT</name>
<dbReference type="Proteomes" id="UP000306630">
    <property type="component" value="Unassembled WGS sequence"/>
</dbReference>
<evidence type="ECO:0000313" key="1">
    <source>
        <dbReference type="EMBL" id="TGY76236.1"/>
    </source>
</evidence>